<comment type="caution">
    <text evidence="1">The sequence shown here is derived from an EMBL/GenBank/DDBJ whole genome shotgun (WGS) entry which is preliminary data.</text>
</comment>
<keyword evidence="2" id="KW-1185">Reference proteome</keyword>
<reference evidence="1 2" key="1">
    <citation type="submission" date="2019-12" db="EMBL/GenBank/DDBJ databases">
        <title>Deinococcus sp. HMF7620 Genome sequencing and assembly.</title>
        <authorList>
            <person name="Kang H."/>
            <person name="Kim H."/>
            <person name="Joh K."/>
        </authorList>
    </citation>
    <scope>NUCLEOTIDE SEQUENCE [LARGE SCALE GENOMIC DNA]</scope>
    <source>
        <strain evidence="1 2">HMF7620</strain>
    </source>
</reference>
<dbReference type="Proteomes" id="UP000483286">
    <property type="component" value="Unassembled WGS sequence"/>
</dbReference>
<evidence type="ECO:0000313" key="2">
    <source>
        <dbReference type="Proteomes" id="UP000483286"/>
    </source>
</evidence>
<organism evidence="1 2">
    <name type="scientific">Deinococcus arboris</name>
    <dbReference type="NCBI Taxonomy" id="2682977"/>
    <lineage>
        <taxon>Bacteria</taxon>
        <taxon>Thermotogati</taxon>
        <taxon>Deinococcota</taxon>
        <taxon>Deinococci</taxon>
        <taxon>Deinococcales</taxon>
        <taxon>Deinococcaceae</taxon>
        <taxon>Deinococcus</taxon>
    </lineage>
</organism>
<dbReference type="EMBL" id="WQLB01000006">
    <property type="protein sequence ID" value="MVN86460.1"/>
    <property type="molecule type" value="Genomic_DNA"/>
</dbReference>
<name>A0A7C9LT89_9DEIO</name>
<sequence length="744" mass="83082">MLSIPVLAEIEGVTVFRDDENPANFYYLPSKPVIAPGANGKPQFTFMRYQFAIERPGAEPGGGYLVFTTVMRESPQTLAKIRQALQSRLRSEMPTTTVLPEVTLAPVDFTEGEVRLIIMQNDKFIKAVNLGKPSLFGDNIASLAVELTADGATLFYEALRKQGSVAAIEYDLTFPVRLPAITIRGHVDSKEVKEAVIGYTKEQVSSSDTWGNDESHEVAHRTSIAETMESQGLIQLEILKGTAELGQDDMESLRAFAFQAMDAFIKEHFLKGGTIETDKDRESQWMSYLQQDIQARFDLNVSYRDVIKRQYNPSAQINPSFLGVPVDDVLIEIDLGNAPWFFNTLTVDVDTNFDFTRYGDFVHSVVGHFSYDQVRPDGTRITKRDSLAFTATDNKPKKFESRIAAVGKDTYHVEVDVNYKSGPVLKSTLEGRDTTLRHCTLSVPNPGIIEINLSTAPGAFNDKLTGIEVEIEYADSHQNVPHAVETVLLDDKTPAATYKRVIYAPWTQPYRSRVTYVLKDDAGNMQRTAGDWLEHAPGAQNLAIHTPFEDSFNLNVIPLADWEEVRQLLVDLDYEDPANGYRMQTTLSFSRDQAGMLPWRFMLRDKTRRGYRFRQTTLLHNGASEDSGWVTQESDGSLKVGNAPHGLCRVEVDPGDLDWGSSVKRALVRLSYHDPALPAADEAALMFRDAAPQTWTVTLGPAVREYSYDVTYFLKDGTQRPLTGQHAPLGATQEFLILPEPPSA</sequence>
<proteinExistence type="predicted"/>
<gene>
    <name evidence="1" type="ORF">GO986_06745</name>
</gene>
<evidence type="ECO:0000313" key="1">
    <source>
        <dbReference type="EMBL" id="MVN86460.1"/>
    </source>
</evidence>
<protein>
    <submittedName>
        <fullName evidence="1">Uncharacterized protein</fullName>
    </submittedName>
</protein>
<dbReference type="RefSeq" id="WP_157458513.1">
    <property type="nucleotide sequence ID" value="NZ_WQLB01000006.1"/>
</dbReference>
<dbReference type="AlphaFoldDB" id="A0A7C9LT89"/>
<accession>A0A7C9LT89</accession>